<dbReference type="EMBL" id="VIWY01000004">
    <property type="protein sequence ID" value="TWG14049.1"/>
    <property type="molecule type" value="Genomic_DNA"/>
</dbReference>
<accession>A0A561VR03</accession>
<dbReference type="Gene3D" id="1.10.3720.10">
    <property type="entry name" value="MetI-like"/>
    <property type="match status" value="1"/>
</dbReference>
<comment type="similarity">
    <text evidence="11">Belongs to the binding-protein-dependent transport system permease family. CysTW subfamily.</text>
</comment>
<dbReference type="OrthoDB" id="9774448at2"/>
<keyword evidence="11" id="KW-1003">Cell membrane</keyword>
<dbReference type="GO" id="GO:0015419">
    <property type="term" value="F:ABC-type sulfate transporter activity"/>
    <property type="evidence" value="ECO:0007669"/>
    <property type="project" value="InterPro"/>
</dbReference>
<comment type="subcellular location">
    <subcellularLocation>
        <location evidence="10">Cell membrane</location>
        <topology evidence="10">Multi-pass membrane protein</topology>
    </subcellularLocation>
    <subcellularLocation>
        <location evidence="1">Membrane</location>
        <topology evidence="1">Multi-pass membrane protein</topology>
    </subcellularLocation>
</comment>
<keyword evidence="4 11" id="KW-0500">Molybdenum</keyword>
<evidence type="ECO:0000256" key="3">
    <source>
        <dbReference type="ARBA" id="ARBA00022448"/>
    </source>
</evidence>
<dbReference type="Proteomes" id="UP000320239">
    <property type="component" value="Unassembled WGS sequence"/>
</dbReference>
<dbReference type="AlphaFoldDB" id="A0A561VR03"/>
<evidence type="ECO:0000256" key="6">
    <source>
        <dbReference type="ARBA" id="ARBA00022989"/>
    </source>
</evidence>
<evidence type="ECO:0000256" key="8">
    <source>
        <dbReference type="ARBA" id="ARBA00023136"/>
    </source>
</evidence>
<dbReference type="InterPro" id="IPR000515">
    <property type="entry name" value="MetI-like"/>
</dbReference>
<keyword evidence="8 10" id="KW-0472">Membrane</keyword>
<feature type="transmembrane region" description="Helical" evidence="10">
    <location>
        <begin position="134"/>
        <end position="155"/>
    </location>
</feature>
<dbReference type="CDD" id="cd06261">
    <property type="entry name" value="TM_PBP2"/>
    <property type="match status" value="1"/>
</dbReference>
<dbReference type="NCBIfam" id="TIGR01581">
    <property type="entry name" value="Mo_ABC_porter"/>
    <property type="match status" value="1"/>
</dbReference>
<dbReference type="InterPro" id="IPR006469">
    <property type="entry name" value="NifC_ABC_porter"/>
</dbReference>
<dbReference type="PROSITE" id="PS50928">
    <property type="entry name" value="ABC_TM1"/>
    <property type="match status" value="1"/>
</dbReference>
<dbReference type="InterPro" id="IPR005667">
    <property type="entry name" value="Sulph_transpt2"/>
</dbReference>
<sequence>MTTAPRRTGRVPIALLLPALGGLVFLVLPLAGLLWRTPWATLPQRLTAPDVVAALKLSLLTASLATLLCLILGVPLAWLLARVDFPGRRLARALITVPLVLPPVVGGIALLLALGRRGLLGGWLDSTFGVSLPFTTAGVVVAEAFVALPFLVISVEGALRGADTRYEEAAATLGASRWTTFTHVTLPLVAPGIAAGGVLCWARALGEFGATITFAGNYPGITQTMPLAVYQTMESGDLDGAVVLSLILLAVSVTILAALRDRWLAGP</sequence>
<keyword evidence="14" id="KW-1185">Reference proteome</keyword>
<comment type="caution">
    <text evidence="13">The sequence shown here is derived from an EMBL/GenBank/DDBJ whole genome shotgun (WGS) entry which is preliminary data.</text>
</comment>
<evidence type="ECO:0000256" key="5">
    <source>
        <dbReference type="ARBA" id="ARBA00022692"/>
    </source>
</evidence>
<evidence type="ECO:0000256" key="11">
    <source>
        <dbReference type="RuleBase" id="RU365097"/>
    </source>
</evidence>
<dbReference type="InterPro" id="IPR035906">
    <property type="entry name" value="MetI-like_sf"/>
</dbReference>
<evidence type="ECO:0000256" key="7">
    <source>
        <dbReference type="ARBA" id="ARBA00023032"/>
    </source>
</evidence>
<feature type="transmembrane region" description="Helical" evidence="10">
    <location>
        <begin position="12"/>
        <end position="35"/>
    </location>
</feature>
<evidence type="ECO:0000256" key="10">
    <source>
        <dbReference type="RuleBase" id="RU363032"/>
    </source>
</evidence>
<dbReference type="Pfam" id="PF00528">
    <property type="entry name" value="BPD_transp_1"/>
    <property type="match status" value="1"/>
</dbReference>
<organism evidence="13 14">
    <name type="scientific">Actinoplanes teichomyceticus</name>
    <dbReference type="NCBI Taxonomy" id="1867"/>
    <lineage>
        <taxon>Bacteria</taxon>
        <taxon>Bacillati</taxon>
        <taxon>Actinomycetota</taxon>
        <taxon>Actinomycetes</taxon>
        <taxon>Micromonosporales</taxon>
        <taxon>Micromonosporaceae</taxon>
        <taxon>Actinoplanes</taxon>
    </lineage>
</organism>
<evidence type="ECO:0000259" key="12">
    <source>
        <dbReference type="PROSITE" id="PS50928"/>
    </source>
</evidence>
<evidence type="ECO:0000256" key="9">
    <source>
        <dbReference type="ARBA" id="ARBA00025323"/>
    </source>
</evidence>
<evidence type="ECO:0000256" key="1">
    <source>
        <dbReference type="ARBA" id="ARBA00004141"/>
    </source>
</evidence>
<dbReference type="PANTHER" id="PTHR30406:SF8">
    <property type="entry name" value="SULFATE TRANSPORT SYSTEM PERMEASE PROTEIN CYST"/>
    <property type="match status" value="1"/>
</dbReference>
<dbReference type="RefSeq" id="WP_122976110.1">
    <property type="nucleotide sequence ID" value="NZ_BOMX01000161.1"/>
</dbReference>
<comment type="subunit">
    <text evidence="2">The complex is composed of two ATP-binding proteins (CysA), two transmembrane proteins (CysT and CysW) and a solute-binding protein (CysP).</text>
</comment>
<dbReference type="NCBIfam" id="TIGR02141">
    <property type="entry name" value="modB_ABC"/>
    <property type="match status" value="1"/>
</dbReference>
<evidence type="ECO:0000313" key="14">
    <source>
        <dbReference type="Proteomes" id="UP000320239"/>
    </source>
</evidence>
<keyword evidence="6 10" id="KW-1133">Transmembrane helix</keyword>
<reference evidence="13 14" key="1">
    <citation type="submission" date="2019-06" db="EMBL/GenBank/DDBJ databases">
        <title>Sequencing the genomes of 1000 actinobacteria strains.</title>
        <authorList>
            <person name="Klenk H.-P."/>
        </authorList>
    </citation>
    <scope>NUCLEOTIDE SEQUENCE [LARGE SCALE GENOMIC DNA]</scope>
    <source>
        <strain evidence="13 14">DSM 43866</strain>
    </source>
</reference>
<feature type="transmembrane region" description="Helical" evidence="10">
    <location>
        <begin position="241"/>
        <end position="259"/>
    </location>
</feature>
<dbReference type="GO" id="GO:0005886">
    <property type="term" value="C:plasma membrane"/>
    <property type="evidence" value="ECO:0007669"/>
    <property type="project" value="UniProtKB-SubCell"/>
</dbReference>
<keyword evidence="3 10" id="KW-0813">Transport</keyword>
<protein>
    <recommendedName>
        <fullName evidence="11">Molybdenum transport system permease</fullName>
    </recommendedName>
</protein>
<evidence type="ECO:0000256" key="2">
    <source>
        <dbReference type="ARBA" id="ARBA00011779"/>
    </source>
</evidence>
<comment type="function">
    <text evidence="11">Part of the binding-protein-dependent transport system for molybdenum; probably responsible for the translocation of the substrate across the membrane.</text>
</comment>
<proteinExistence type="inferred from homology"/>
<feature type="transmembrane region" description="Helical" evidence="10">
    <location>
        <begin position="93"/>
        <end position="114"/>
    </location>
</feature>
<keyword evidence="5 10" id="KW-0812">Transmembrane</keyword>
<dbReference type="SUPFAM" id="SSF161098">
    <property type="entry name" value="MetI-like"/>
    <property type="match status" value="1"/>
</dbReference>
<gene>
    <name evidence="13" type="ORF">FHX34_104343</name>
</gene>
<dbReference type="InterPro" id="IPR011867">
    <property type="entry name" value="ModB_ABC"/>
</dbReference>
<dbReference type="PANTHER" id="PTHR30406">
    <property type="entry name" value="SULFATE TRANSPORT SYSTEM PERMEASE PROTEIN"/>
    <property type="match status" value="1"/>
</dbReference>
<evidence type="ECO:0000256" key="4">
    <source>
        <dbReference type="ARBA" id="ARBA00022505"/>
    </source>
</evidence>
<dbReference type="GO" id="GO:0015098">
    <property type="term" value="F:molybdate ion transmembrane transporter activity"/>
    <property type="evidence" value="ECO:0007669"/>
    <property type="project" value="UniProtKB-UniRule"/>
</dbReference>
<evidence type="ECO:0000313" key="13">
    <source>
        <dbReference type="EMBL" id="TWG14049.1"/>
    </source>
</evidence>
<comment type="function">
    <text evidence="9">Part of the ABC transporter complex CysAWTP (TC 3.A.1.6.1) involved in sulfate/thiosulfate import. Probably responsible for the translocation of the substrate across the membrane.</text>
</comment>
<feature type="transmembrane region" description="Helical" evidence="10">
    <location>
        <begin position="55"/>
        <end position="81"/>
    </location>
</feature>
<feature type="domain" description="ABC transmembrane type-1" evidence="12">
    <location>
        <begin position="55"/>
        <end position="257"/>
    </location>
</feature>
<name>A0A561VR03_ACTTI</name>
<keyword evidence="7" id="KW-0764">Sulfate transport</keyword>